<protein>
    <submittedName>
        <fullName evidence="6">Putative Fe-S cluster</fullName>
    </submittedName>
</protein>
<gene>
    <name evidence="6" type="ORF">SAMN02745206_01677</name>
</gene>
<keyword evidence="7" id="KW-1185">Reference proteome</keyword>
<dbReference type="InterPro" id="IPR007202">
    <property type="entry name" value="4Fe-4S_dom"/>
</dbReference>
<name>A0A1M5ADF1_9BACT</name>
<sequence>MDQQRRRMIQNRITPIDLFKLTPKTNCGECGRPTCLAYATQAVVGEIPVNSCPHLDSQGLEGLKSRLDRQLEAGIGRKRESFEKTLEFLRKELAGWDLEALAPRLGAEVEKDPDTGQVRLTLPYLDDVVQISPSDVVSLSDREINPWEKIFLFNYVIGGAVEPSGTWVGMESLPNSISKIKSLRAHCEEPLAKAFAADRNALVRAAAPWFVELEAENGEADWMGECQVLPKVPLRLLWWPEDPEDGFPARVKFLFDERVLETLDLESLLFACEQVTERLAEGRMEGLKD</sequence>
<keyword evidence="4" id="KW-0411">Iron-sulfur</keyword>
<dbReference type="RefSeq" id="WP_073038545.1">
    <property type="nucleotide sequence ID" value="NZ_FQVB01000014.1"/>
</dbReference>
<dbReference type="InterPro" id="IPR024264">
    <property type="entry name" value="DUF3786"/>
</dbReference>
<dbReference type="STRING" id="1121391.SAMN02745206_01677"/>
<evidence type="ECO:0000259" key="5">
    <source>
        <dbReference type="PROSITE" id="PS51656"/>
    </source>
</evidence>
<organism evidence="6 7">
    <name type="scientific">Desulfacinum infernum DSM 9756</name>
    <dbReference type="NCBI Taxonomy" id="1121391"/>
    <lineage>
        <taxon>Bacteria</taxon>
        <taxon>Pseudomonadati</taxon>
        <taxon>Thermodesulfobacteriota</taxon>
        <taxon>Syntrophobacteria</taxon>
        <taxon>Syntrophobacterales</taxon>
        <taxon>Syntrophobacteraceae</taxon>
        <taxon>Desulfacinum</taxon>
    </lineage>
</organism>
<dbReference type="Pfam" id="PF12654">
    <property type="entry name" value="DUF3786"/>
    <property type="match status" value="1"/>
</dbReference>
<keyword evidence="3" id="KW-0408">Iron</keyword>
<dbReference type="GO" id="GO:0046872">
    <property type="term" value="F:metal ion binding"/>
    <property type="evidence" value="ECO:0007669"/>
    <property type="project" value="UniProtKB-KW"/>
</dbReference>
<dbReference type="EMBL" id="FQVB01000014">
    <property type="protein sequence ID" value="SHF28361.1"/>
    <property type="molecule type" value="Genomic_DNA"/>
</dbReference>
<proteinExistence type="predicted"/>
<dbReference type="Proteomes" id="UP000184076">
    <property type="component" value="Unassembled WGS sequence"/>
</dbReference>
<evidence type="ECO:0000256" key="2">
    <source>
        <dbReference type="ARBA" id="ARBA00022723"/>
    </source>
</evidence>
<dbReference type="OrthoDB" id="5414784at2"/>
<dbReference type="GO" id="GO:0051539">
    <property type="term" value="F:4 iron, 4 sulfur cluster binding"/>
    <property type="evidence" value="ECO:0007669"/>
    <property type="project" value="UniProtKB-KW"/>
</dbReference>
<evidence type="ECO:0000256" key="3">
    <source>
        <dbReference type="ARBA" id="ARBA00023004"/>
    </source>
</evidence>
<dbReference type="PROSITE" id="PS51656">
    <property type="entry name" value="4FE4S"/>
    <property type="match status" value="1"/>
</dbReference>
<evidence type="ECO:0000313" key="6">
    <source>
        <dbReference type="EMBL" id="SHF28361.1"/>
    </source>
</evidence>
<accession>A0A1M5ADF1</accession>
<dbReference type="Gene3D" id="1.10.15.40">
    <property type="entry name" value="Electron transport complex subunit B, putative Fe-S cluster"/>
    <property type="match status" value="1"/>
</dbReference>
<evidence type="ECO:0000256" key="4">
    <source>
        <dbReference type="ARBA" id="ARBA00023014"/>
    </source>
</evidence>
<keyword evidence="2" id="KW-0479">Metal-binding</keyword>
<dbReference type="Pfam" id="PF04060">
    <property type="entry name" value="FeS"/>
    <property type="match status" value="1"/>
</dbReference>
<keyword evidence="1" id="KW-0004">4Fe-4S</keyword>
<evidence type="ECO:0000256" key="1">
    <source>
        <dbReference type="ARBA" id="ARBA00022485"/>
    </source>
</evidence>
<evidence type="ECO:0000313" key="7">
    <source>
        <dbReference type="Proteomes" id="UP000184076"/>
    </source>
</evidence>
<reference evidence="7" key="1">
    <citation type="submission" date="2016-11" db="EMBL/GenBank/DDBJ databases">
        <authorList>
            <person name="Varghese N."/>
            <person name="Submissions S."/>
        </authorList>
    </citation>
    <scope>NUCLEOTIDE SEQUENCE [LARGE SCALE GENOMIC DNA]</scope>
    <source>
        <strain evidence="7">DSM 9756</strain>
    </source>
</reference>
<dbReference type="AlphaFoldDB" id="A0A1M5ADF1"/>
<feature type="domain" description="4Fe-4S" evidence="5">
    <location>
        <begin position="8"/>
        <end position="69"/>
    </location>
</feature>